<reference evidence="2" key="1">
    <citation type="submission" date="2021-11" db="EMBL/GenBank/DDBJ databases">
        <authorList>
            <person name="Schell T."/>
        </authorList>
    </citation>
    <scope>NUCLEOTIDE SEQUENCE</scope>
    <source>
        <strain evidence="2">M5</strain>
    </source>
</reference>
<dbReference type="AlphaFoldDB" id="A0A8J2RVP1"/>
<evidence type="ECO:0000256" key="1">
    <source>
        <dbReference type="SAM" id="MobiDB-lite"/>
    </source>
</evidence>
<accession>A0A8J2RVP1</accession>
<dbReference type="EMBL" id="CAKKLH010000292">
    <property type="protein sequence ID" value="CAH0109393.1"/>
    <property type="molecule type" value="Genomic_DNA"/>
</dbReference>
<proteinExistence type="predicted"/>
<protein>
    <submittedName>
        <fullName evidence="2">Uncharacterized protein</fullName>
    </submittedName>
</protein>
<evidence type="ECO:0000313" key="2">
    <source>
        <dbReference type="EMBL" id="CAH0109393.1"/>
    </source>
</evidence>
<comment type="caution">
    <text evidence="2">The sequence shown here is derived from an EMBL/GenBank/DDBJ whole genome shotgun (WGS) entry which is preliminary data.</text>
</comment>
<gene>
    <name evidence="2" type="ORF">DGAL_LOCUS12871</name>
</gene>
<feature type="region of interest" description="Disordered" evidence="1">
    <location>
        <begin position="143"/>
        <end position="190"/>
    </location>
</feature>
<name>A0A8J2RVP1_9CRUS</name>
<keyword evidence="3" id="KW-1185">Reference proteome</keyword>
<feature type="region of interest" description="Disordered" evidence="1">
    <location>
        <begin position="206"/>
        <end position="241"/>
    </location>
</feature>
<organism evidence="2 3">
    <name type="scientific">Daphnia galeata</name>
    <dbReference type="NCBI Taxonomy" id="27404"/>
    <lineage>
        <taxon>Eukaryota</taxon>
        <taxon>Metazoa</taxon>
        <taxon>Ecdysozoa</taxon>
        <taxon>Arthropoda</taxon>
        <taxon>Crustacea</taxon>
        <taxon>Branchiopoda</taxon>
        <taxon>Diplostraca</taxon>
        <taxon>Cladocera</taxon>
        <taxon>Anomopoda</taxon>
        <taxon>Daphniidae</taxon>
        <taxon>Daphnia</taxon>
    </lineage>
</organism>
<sequence>MDDQQRLKEINRPIIASQRVHGERLFCAGVVAQCSFGKRDKVTELKEKCSRLERVRNARKLENNSKLFPGVINATFSLYKQFSSVAPSSSSNNSFGKLKLRLALQKLNSMAKLAVALIFVSVVALTMANSQYQHGEYKGHGYQPTVSYGNQKKEYNHQPSYGGGHSSYQQPASYEHKGYSSHGYQAKPYGNEKKEYNHQHYQQPTVYDNGQSYHHKPSSYEHTGSYGYEQPKSYGHHYPTY</sequence>
<evidence type="ECO:0000313" key="3">
    <source>
        <dbReference type="Proteomes" id="UP000789390"/>
    </source>
</evidence>
<dbReference type="Proteomes" id="UP000789390">
    <property type="component" value="Unassembled WGS sequence"/>
</dbReference>